<reference evidence="1 2" key="1">
    <citation type="submission" date="2019-07" db="EMBL/GenBank/DDBJ databases">
        <title>Whole genome shotgun sequence of Skermanella aerolata NBRC 106429.</title>
        <authorList>
            <person name="Hosoyama A."/>
            <person name="Uohara A."/>
            <person name="Ohji S."/>
            <person name="Ichikawa N."/>
        </authorList>
    </citation>
    <scope>NUCLEOTIDE SEQUENCE [LARGE SCALE GENOMIC DNA]</scope>
    <source>
        <strain evidence="1 2">NBRC 106429</strain>
    </source>
</reference>
<accession>A0A512DXV9</accession>
<evidence type="ECO:0000313" key="1">
    <source>
        <dbReference type="EMBL" id="GEO41305.1"/>
    </source>
</evidence>
<comment type="caution">
    <text evidence="1">The sequence shown here is derived from an EMBL/GenBank/DDBJ whole genome shotgun (WGS) entry which is preliminary data.</text>
</comment>
<organism evidence="1 2">
    <name type="scientific">Skermanella aerolata</name>
    <dbReference type="NCBI Taxonomy" id="393310"/>
    <lineage>
        <taxon>Bacteria</taxon>
        <taxon>Pseudomonadati</taxon>
        <taxon>Pseudomonadota</taxon>
        <taxon>Alphaproteobacteria</taxon>
        <taxon>Rhodospirillales</taxon>
        <taxon>Azospirillaceae</taxon>
        <taxon>Skermanella</taxon>
    </lineage>
</organism>
<sequence>MKPTHPLEVVRCLAEDEGTCEFFKPVLQMLRENKMDSDDLREIIMTELGEHHCFDTQPTRKYYPSTVSDYFSIWVDDCGTQMFLKYLIANNRLVVTSFKKDARYA</sequence>
<dbReference type="InterPro" id="IPR038493">
    <property type="entry name" value="MqsR_sf"/>
</dbReference>
<keyword evidence="2" id="KW-1185">Reference proteome</keyword>
<dbReference type="AlphaFoldDB" id="A0A512DXV9"/>
<dbReference type="Proteomes" id="UP000321523">
    <property type="component" value="Unassembled WGS sequence"/>
</dbReference>
<name>A0A512DXV9_9PROT</name>
<evidence type="ECO:0000313" key="2">
    <source>
        <dbReference type="Proteomes" id="UP000321523"/>
    </source>
</evidence>
<dbReference type="Gene3D" id="3.30.2310.40">
    <property type="match status" value="1"/>
</dbReference>
<gene>
    <name evidence="1" type="ORF">SAE02_54530</name>
</gene>
<dbReference type="EMBL" id="BJYZ01000027">
    <property type="protein sequence ID" value="GEO41305.1"/>
    <property type="molecule type" value="Genomic_DNA"/>
</dbReference>
<protein>
    <submittedName>
        <fullName evidence="1">Uncharacterized protein</fullName>
    </submittedName>
</protein>
<proteinExistence type="predicted"/>